<accession>A0A9N9BQQ7</accession>
<evidence type="ECO:0000256" key="4">
    <source>
        <dbReference type="SAM" id="MobiDB-lite"/>
    </source>
</evidence>
<dbReference type="GO" id="GO:0004177">
    <property type="term" value="F:aminopeptidase activity"/>
    <property type="evidence" value="ECO:0007669"/>
    <property type="project" value="UniProtKB-KW"/>
</dbReference>
<dbReference type="Proteomes" id="UP000789739">
    <property type="component" value="Unassembled WGS sequence"/>
</dbReference>
<gene>
    <name evidence="7" type="ORF">PBRASI_LOCUS6276</name>
</gene>
<keyword evidence="2" id="KW-0645">Protease</keyword>
<dbReference type="AlphaFoldDB" id="A0A9N9BQQ7"/>
<feature type="region of interest" description="Disordered" evidence="4">
    <location>
        <begin position="232"/>
        <end position="275"/>
    </location>
</feature>
<keyword evidence="8" id="KW-1185">Reference proteome</keyword>
<sequence>MQPAPHLSADGNSARGPRPTLVTWEQVRRDIRAYRNSAQPSNVINIKEFCFDDTNNCVYFLATDPARFKSSTLFVVELPKVERSDGKVKYSRDSMKDERTAPDMDEGRNENSKFDGELSEWRPLLPEPWLQENPTSETLSREELLSKERRRLALQGIANYQFEKSSGQILFNYGNGVYVGRIERTDTTINFTPRAITSQTFSNFLADAILSLPFRLSSHCLHSPSPMSNPNPSFFPSTASPSSYSPSSSSNSSSHSSSHSSSPSPTPSGSPLMATTATKSTGLGYSLPRLDPKLGGRNFNLVAFIRDRDIWVTTMKGYETRLTFCSEHPDARREALSCGIAEYVMQEEFHRFTGYYWAPPSVNEYLNDKIERILYIQISEAAVGLVLIPRPGSHGEVEEHHYPRAGTNNAVGDLQLVEFIPRYDSGDSEVAAFGPVHKRLWGKASLEKMFPWSEYIVRFGWCPDGKSIWAQLLDRAQQHTAVVKIPVTNFMTPMEYEVCGDRADEAYMEHIEIVFEERSDTWINVTDICYFFPHVHTLSLLSQQSPSANHSCNSPTKLLIPSERTGYRHLYFITQPSPSSPYNLRQITSGDWPVVDRPIFVDSVRELVYFTAKKDTFLETHLYVASFSPSADPTAIVRLTKLGYSHVAIMDEKCEKFLDWFSSTEEKPRCMVRYLEWRKGNIFPNVSERVGVSIGYGFVEDEEKGDGRLEEKKVPAGEFFEFVNSDGVTIYGCLYRPENYVPGRIYPTLLNIYGGPKSQMVTNDYKYPRLLRLFLASKLGFCVVLIDGRGSSDRGIAFEAHLKNRMGTVELEDQIAGLRYLSSRNMGVDLTRVAITGWSYGGYLSLMALAQHPDVFKLAIAGAPVSQWELYDTAYTERYMGLPSDNIEGYRKGSVLYWIDKFPDSENRLLIAHGQIDENVHFENSERLVAALVKHNKPHVLQPYPTERHGLRHANVAEHFETLMFFWLMNYL</sequence>
<feature type="compositionally biased region" description="Low complexity" evidence="4">
    <location>
        <begin position="232"/>
        <end position="271"/>
    </location>
</feature>
<evidence type="ECO:0000313" key="8">
    <source>
        <dbReference type="Proteomes" id="UP000789739"/>
    </source>
</evidence>
<dbReference type="GO" id="GO:0008236">
    <property type="term" value="F:serine-type peptidase activity"/>
    <property type="evidence" value="ECO:0007669"/>
    <property type="project" value="UniProtKB-KW"/>
</dbReference>
<organism evidence="7 8">
    <name type="scientific">Paraglomus brasilianum</name>
    <dbReference type="NCBI Taxonomy" id="144538"/>
    <lineage>
        <taxon>Eukaryota</taxon>
        <taxon>Fungi</taxon>
        <taxon>Fungi incertae sedis</taxon>
        <taxon>Mucoromycota</taxon>
        <taxon>Glomeromycotina</taxon>
        <taxon>Glomeromycetes</taxon>
        <taxon>Paraglomerales</taxon>
        <taxon>Paraglomeraceae</taxon>
        <taxon>Paraglomus</taxon>
    </lineage>
</organism>
<keyword evidence="2" id="KW-0031">Aminopeptidase</keyword>
<evidence type="ECO:0000256" key="2">
    <source>
        <dbReference type="ARBA" id="ARBA00022438"/>
    </source>
</evidence>
<dbReference type="Pfam" id="PF00930">
    <property type="entry name" value="DPPIV_N"/>
    <property type="match status" value="1"/>
</dbReference>
<comment type="similarity">
    <text evidence="1">Belongs to the peptidase S9B family.</text>
</comment>
<proteinExistence type="inferred from homology"/>
<dbReference type="EMBL" id="CAJVPI010000817">
    <property type="protein sequence ID" value="CAG8574406.1"/>
    <property type="molecule type" value="Genomic_DNA"/>
</dbReference>
<dbReference type="GO" id="GO:0006508">
    <property type="term" value="P:proteolysis"/>
    <property type="evidence" value="ECO:0007669"/>
    <property type="project" value="InterPro"/>
</dbReference>
<feature type="domain" description="Dipeptidylpeptidase IV N-terminal" evidence="6">
    <location>
        <begin position="300"/>
        <end position="665"/>
    </location>
</feature>
<dbReference type="PANTHER" id="PTHR11731:SF193">
    <property type="entry name" value="DIPEPTIDYL PEPTIDASE 9"/>
    <property type="match status" value="1"/>
</dbReference>
<evidence type="ECO:0000259" key="5">
    <source>
        <dbReference type="Pfam" id="PF00326"/>
    </source>
</evidence>
<reference evidence="7" key="1">
    <citation type="submission" date="2021-06" db="EMBL/GenBank/DDBJ databases">
        <authorList>
            <person name="Kallberg Y."/>
            <person name="Tangrot J."/>
            <person name="Rosling A."/>
        </authorList>
    </citation>
    <scope>NUCLEOTIDE SEQUENCE</scope>
    <source>
        <strain evidence="7">BR232B</strain>
    </source>
</reference>
<feature type="domain" description="Peptidase S9 prolyl oligopeptidase catalytic" evidence="5">
    <location>
        <begin position="773"/>
        <end position="971"/>
    </location>
</feature>
<dbReference type="InterPro" id="IPR029058">
    <property type="entry name" value="AB_hydrolase_fold"/>
</dbReference>
<comment type="caution">
    <text evidence="7">The sequence shown here is derived from an EMBL/GenBank/DDBJ whole genome shotgun (WGS) entry which is preliminary data.</text>
</comment>
<dbReference type="Pfam" id="PF00326">
    <property type="entry name" value="Peptidase_S9"/>
    <property type="match status" value="1"/>
</dbReference>
<dbReference type="GO" id="GO:0008239">
    <property type="term" value="F:dipeptidyl-peptidase activity"/>
    <property type="evidence" value="ECO:0007669"/>
    <property type="project" value="TreeGrafter"/>
</dbReference>
<dbReference type="Gene3D" id="3.40.50.1820">
    <property type="entry name" value="alpha/beta hydrolase"/>
    <property type="match status" value="1"/>
</dbReference>
<name>A0A9N9BQQ7_9GLOM</name>
<dbReference type="InterPro" id="IPR050278">
    <property type="entry name" value="Serine_Prot_S9B/DPPIV"/>
</dbReference>
<dbReference type="PANTHER" id="PTHR11731">
    <property type="entry name" value="PROTEASE FAMILY S9B,C DIPEPTIDYL-PEPTIDASE IV-RELATED"/>
    <property type="match status" value="1"/>
</dbReference>
<evidence type="ECO:0000259" key="6">
    <source>
        <dbReference type="Pfam" id="PF00930"/>
    </source>
</evidence>
<dbReference type="SUPFAM" id="SSF53474">
    <property type="entry name" value="alpha/beta-Hydrolases"/>
    <property type="match status" value="1"/>
</dbReference>
<dbReference type="SUPFAM" id="SSF82171">
    <property type="entry name" value="DPP6 N-terminal domain-like"/>
    <property type="match status" value="1"/>
</dbReference>
<keyword evidence="2" id="KW-0378">Hydrolase</keyword>
<keyword evidence="3" id="KW-0720">Serine protease</keyword>
<dbReference type="InterPro" id="IPR001375">
    <property type="entry name" value="Peptidase_S9_cat"/>
</dbReference>
<protein>
    <submittedName>
        <fullName evidence="7">3520_t:CDS:1</fullName>
    </submittedName>
</protein>
<dbReference type="InterPro" id="IPR002469">
    <property type="entry name" value="Peptidase_S9B_N"/>
</dbReference>
<dbReference type="OrthoDB" id="16520at2759"/>
<evidence type="ECO:0000256" key="3">
    <source>
        <dbReference type="ARBA" id="ARBA00022825"/>
    </source>
</evidence>
<evidence type="ECO:0000313" key="7">
    <source>
        <dbReference type="EMBL" id="CAG8574406.1"/>
    </source>
</evidence>
<dbReference type="Gene3D" id="2.140.10.30">
    <property type="entry name" value="Dipeptidylpeptidase IV, N-terminal domain"/>
    <property type="match status" value="2"/>
</dbReference>
<evidence type="ECO:0000256" key="1">
    <source>
        <dbReference type="ARBA" id="ARBA00006150"/>
    </source>
</evidence>
<feature type="region of interest" description="Disordered" evidence="4">
    <location>
        <begin position="89"/>
        <end position="114"/>
    </location>
</feature>